<gene>
    <name evidence="1" type="ORF">LCGC14_0888620</name>
</gene>
<protein>
    <submittedName>
        <fullName evidence="1">Uncharacterized protein</fullName>
    </submittedName>
</protein>
<reference evidence="1" key="1">
    <citation type="journal article" date="2015" name="Nature">
        <title>Complex archaea that bridge the gap between prokaryotes and eukaryotes.</title>
        <authorList>
            <person name="Spang A."/>
            <person name="Saw J.H."/>
            <person name="Jorgensen S.L."/>
            <person name="Zaremba-Niedzwiedzka K."/>
            <person name="Martijn J."/>
            <person name="Lind A.E."/>
            <person name="van Eijk R."/>
            <person name="Schleper C."/>
            <person name="Guy L."/>
            <person name="Ettema T.J."/>
        </authorList>
    </citation>
    <scope>NUCLEOTIDE SEQUENCE</scope>
</reference>
<proteinExistence type="predicted"/>
<feature type="non-terminal residue" evidence="1">
    <location>
        <position position="1"/>
    </location>
</feature>
<accession>A0A0F9P4S6</accession>
<dbReference type="EMBL" id="LAZR01002832">
    <property type="protein sequence ID" value="KKN25079.1"/>
    <property type="molecule type" value="Genomic_DNA"/>
</dbReference>
<dbReference type="AlphaFoldDB" id="A0A0F9P4S6"/>
<name>A0A0F9P4S6_9ZZZZ</name>
<evidence type="ECO:0000313" key="1">
    <source>
        <dbReference type="EMBL" id="KKN25079.1"/>
    </source>
</evidence>
<comment type="caution">
    <text evidence="1">The sequence shown here is derived from an EMBL/GenBank/DDBJ whole genome shotgun (WGS) entry which is preliminary data.</text>
</comment>
<sequence length="204" mass="22351">VITPVGFLLTKEEFKFTPASGSGKYVLLPTDMPIRKLILSSPSDTVPISAQVGAVVVDEDDGKRTLLDEIAYGLHNIYRSLYGDIREWVVGVVNSKTRDVYIAAGDHVGCGIVNTTPGVHEFHYIISEGCKRTITSTNTLTAFNAVFVGDCPHNTLPVLFGRQDIPEDWWDVTRLGKARIIITPTASLDTGTDVSVITQRLARY</sequence>
<organism evidence="1">
    <name type="scientific">marine sediment metagenome</name>
    <dbReference type="NCBI Taxonomy" id="412755"/>
    <lineage>
        <taxon>unclassified sequences</taxon>
        <taxon>metagenomes</taxon>
        <taxon>ecological metagenomes</taxon>
    </lineage>
</organism>